<dbReference type="Pfam" id="PF13366">
    <property type="entry name" value="PDDEXK_3"/>
    <property type="match status" value="1"/>
</dbReference>
<evidence type="ECO:0008006" key="3">
    <source>
        <dbReference type="Google" id="ProtNLM"/>
    </source>
</evidence>
<comment type="caution">
    <text evidence="1">The sequence shown here is derived from an EMBL/GenBank/DDBJ whole genome shotgun (WGS) entry which is preliminary data.</text>
</comment>
<evidence type="ECO:0000313" key="2">
    <source>
        <dbReference type="Proteomes" id="UP000320735"/>
    </source>
</evidence>
<dbReference type="NCBIfam" id="TIGR04256">
    <property type="entry name" value="GxxExxY"/>
    <property type="match status" value="1"/>
</dbReference>
<evidence type="ECO:0000313" key="1">
    <source>
        <dbReference type="EMBL" id="TWU12317.1"/>
    </source>
</evidence>
<sequence length="93" mass="10656">MMELAHKDITEQIIGAAFEVHQILGYGFLERVYQRAMQVELQSRGLKSEIETAIKVVYKNTIVGEYRADLLVEDVVLVEIKVAKEYNSNDEPQ</sequence>
<dbReference type="RefSeq" id="WP_197532215.1">
    <property type="nucleotide sequence ID" value="NZ_SJPP01000001.1"/>
</dbReference>
<dbReference type="Proteomes" id="UP000320735">
    <property type="component" value="Unassembled WGS sequence"/>
</dbReference>
<dbReference type="InterPro" id="IPR026350">
    <property type="entry name" value="GxxExxY"/>
</dbReference>
<proteinExistence type="predicted"/>
<keyword evidence="2" id="KW-1185">Reference proteome</keyword>
<reference evidence="1 2" key="1">
    <citation type="submission" date="2019-02" db="EMBL/GenBank/DDBJ databases">
        <title>Deep-cultivation of Planctomycetes and their phenomic and genomic characterization uncovers novel biology.</title>
        <authorList>
            <person name="Wiegand S."/>
            <person name="Jogler M."/>
            <person name="Boedeker C."/>
            <person name="Pinto D."/>
            <person name="Vollmers J."/>
            <person name="Rivas-Marin E."/>
            <person name="Kohn T."/>
            <person name="Peeters S.H."/>
            <person name="Heuer A."/>
            <person name="Rast P."/>
            <person name="Oberbeckmann S."/>
            <person name="Bunk B."/>
            <person name="Jeske O."/>
            <person name="Meyerdierks A."/>
            <person name="Storesund J.E."/>
            <person name="Kallscheuer N."/>
            <person name="Luecker S."/>
            <person name="Lage O.M."/>
            <person name="Pohl T."/>
            <person name="Merkel B.J."/>
            <person name="Hornburger P."/>
            <person name="Mueller R.-W."/>
            <person name="Bruemmer F."/>
            <person name="Labrenz M."/>
            <person name="Spormann A.M."/>
            <person name="Op Den Camp H."/>
            <person name="Overmann J."/>
            <person name="Amann R."/>
            <person name="Jetten M.S.M."/>
            <person name="Mascher T."/>
            <person name="Medema M.H."/>
            <person name="Devos D.P."/>
            <person name="Kaster A.-K."/>
            <person name="Ovreas L."/>
            <person name="Rohde M."/>
            <person name="Galperin M.Y."/>
            <person name="Jogler C."/>
        </authorList>
    </citation>
    <scope>NUCLEOTIDE SEQUENCE [LARGE SCALE GENOMIC DNA]</scope>
    <source>
        <strain evidence="1 2">CA54</strain>
    </source>
</reference>
<name>A0A5C6BKY9_9PLAN</name>
<dbReference type="EMBL" id="SJPP01000001">
    <property type="protein sequence ID" value="TWU12317.1"/>
    <property type="molecule type" value="Genomic_DNA"/>
</dbReference>
<accession>A0A5C6BKY9</accession>
<organism evidence="1 2">
    <name type="scientific">Symmachiella macrocystis</name>
    <dbReference type="NCBI Taxonomy" id="2527985"/>
    <lineage>
        <taxon>Bacteria</taxon>
        <taxon>Pseudomonadati</taxon>
        <taxon>Planctomycetota</taxon>
        <taxon>Planctomycetia</taxon>
        <taxon>Planctomycetales</taxon>
        <taxon>Planctomycetaceae</taxon>
        <taxon>Symmachiella</taxon>
    </lineage>
</organism>
<protein>
    <recommendedName>
        <fullName evidence="3">GxxExxY protein</fullName>
    </recommendedName>
</protein>
<dbReference type="AlphaFoldDB" id="A0A5C6BKY9"/>
<gene>
    <name evidence="1" type="ORF">CA54_11400</name>
</gene>